<dbReference type="PROSITE" id="PS51012">
    <property type="entry name" value="ABC_TM2"/>
    <property type="match status" value="1"/>
</dbReference>
<dbReference type="GO" id="GO:0046677">
    <property type="term" value="P:response to antibiotic"/>
    <property type="evidence" value="ECO:0007669"/>
    <property type="project" value="UniProtKB-KW"/>
</dbReference>
<dbReference type="AlphaFoldDB" id="A0A7W3ISG0"/>
<comment type="caution">
    <text evidence="9">The sequence shown here is derived from an EMBL/GenBank/DDBJ whole genome shotgun (WGS) entry which is preliminary data.</text>
</comment>
<keyword evidence="3 6" id="KW-1133">Transmembrane helix</keyword>
<feature type="domain" description="ABC transmembrane type-2" evidence="8">
    <location>
        <begin position="75"/>
        <end position="301"/>
    </location>
</feature>
<proteinExistence type="inferred from homology"/>
<evidence type="ECO:0000256" key="6">
    <source>
        <dbReference type="RuleBase" id="RU361157"/>
    </source>
</evidence>
<dbReference type="InterPro" id="IPR013525">
    <property type="entry name" value="ABC2_TM"/>
</dbReference>
<feature type="transmembrane region" description="Helical" evidence="6">
    <location>
        <begin position="162"/>
        <end position="181"/>
    </location>
</feature>
<keyword evidence="6" id="KW-1003">Cell membrane</keyword>
<evidence type="ECO:0000256" key="7">
    <source>
        <dbReference type="SAM" id="MobiDB-lite"/>
    </source>
</evidence>
<organism evidence="9 10">
    <name type="scientific">Microlunatus kandeliicorticis</name>
    <dbReference type="NCBI Taxonomy" id="1759536"/>
    <lineage>
        <taxon>Bacteria</taxon>
        <taxon>Bacillati</taxon>
        <taxon>Actinomycetota</taxon>
        <taxon>Actinomycetes</taxon>
        <taxon>Propionibacteriales</taxon>
        <taxon>Propionibacteriaceae</taxon>
        <taxon>Microlunatus</taxon>
    </lineage>
</organism>
<evidence type="ECO:0000256" key="1">
    <source>
        <dbReference type="ARBA" id="ARBA00004141"/>
    </source>
</evidence>
<evidence type="ECO:0000256" key="2">
    <source>
        <dbReference type="ARBA" id="ARBA00022692"/>
    </source>
</evidence>
<dbReference type="Proteomes" id="UP000523079">
    <property type="component" value="Unassembled WGS sequence"/>
</dbReference>
<dbReference type="PANTHER" id="PTHR43229:SF2">
    <property type="entry name" value="NODULATION PROTEIN J"/>
    <property type="match status" value="1"/>
</dbReference>
<feature type="transmembrane region" description="Helical" evidence="6">
    <location>
        <begin position="187"/>
        <end position="210"/>
    </location>
</feature>
<feature type="transmembrane region" description="Helical" evidence="6">
    <location>
        <begin position="277"/>
        <end position="298"/>
    </location>
</feature>
<comment type="subcellular location">
    <subcellularLocation>
        <location evidence="6">Cell membrane</location>
        <topology evidence="6">Multi-pass membrane protein</topology>
    </subcellularLocation>
    <subcellularLocation>
        <location evidence="1">Membrane</location>
        <topology evidence="1">Multi-pass membrane protein</topology>
    </subcellularLocation>
</comment>
<keyword evidence="5" id="KW-0046">Antibiotic resistance</keyword>
<comment type="similarity">
    <text evidence="6">Belongs to the ABC-2 integral membrane protein family.</text>
</comment>
<evidence type="ECO:0000259" key="8">
    <source>
        <dbReference type="PROSITE" id="PS51012"/>
    </source>
</evidence>
<keyword evidence="4 6" id="KW-0472">Membrane</keyword>
<dbReference type="EMBL" id="JACGWT010000003">
    <property type="protein sequence ID" value="MBA8794423.1"/>
    <property type="molecule type" value="Genomic_DNA"/>
</dbReference>
<sequence length="303" mass="31770">MSTPETEFRAGDDATAPAAATTAGTGTAPMASVTTAGGGGRRVRDTDGGTARVGFLGETLIVFRRQLRLALRNPAWVLIGLAQPILYLALFGPLLKPLAPALGTTNAYTLFVPGLLLQLGLFGAFFAGFGLLGEWRDGVIEAERVTPASRVALLLGRVLRDVLQLFVQGVLLIVLALAFGLDGSPGGMLLGLLMVMLVGTSCAAFSYALALTTKSEDAMAPILNIVSMPVLLLSGILLPMTLGPTWLRVISDVLPTKHVVDGVRAVFVGNFDSSQTVWGLFWAVLLAVAGVVLGARVFRRQNA</sequence>
<gene>
    <name evidence="9" type="ORF">FHX74_002042</name>
</gene>
<feature type="transmembrane region" description="Helical" evidence="6">
    <location>
        <begin position="75"/>
        <end position="95"/>
    </location>
</feature>
<evidence type="ECO:0000313" key="10">
    <source>
        <dbReference type="Proteomes" id="UP000523079"/>
    </source>
</evidence>
<evidence type="ECO:0000256" key="3">
    <source>
        <dbReference type="ARBA" id="ARBA00022989"/>
    </source>
</evidence>
<keyword evidence="2 6" id="KW-0812">Transmembrane</keyword>
<dbReference type="InterPro" id="IPR051784">
    <property type="entry name" value="Nod_factor_ABC_transporter"/>
</dbReference>
<feature type="compositionally biased region" description="Basic and acidic residues" evidence="7">
    <location>
        <begin position="1"/>
        <end position="12"/>
    </location>
</feature>
<evidence type="ECO:0000313" key="9">
    <source>
        <dbReference type="EMBL" id="MBA8794423.1"/>
    </source>
</evidence>
<feature type="transmembrane region" description="Helical" evidence="6">
    <location>
        <begin position="107"/>
        <end position="132"/>
    </location>
</feature>
<feature type="region of interest" description="Disordered" evidence="7">
    <location>
        <begin position="1"/>
        <end position="45"/>
    </location>
</feature>
<dbReference type="PIRSF" id="PIRSF006648">
    <property type="entry name" value="DrrB"/>
    <property type="match status" value="1"/>
</dbReference>
<feature type="transmembrane region" description="Helical" evidence="6">
    <location>
        <begin position="222"/>
        <end position="242"/>
    </location>
</feature>
<dbReference type="GO" id="GO:0140359">
    <property type="term" value="F:ABC-type transporter activity"/>
    <property type="evidence" value="ECO:0007669"/>
    <property type="project" value="InterPro"/>
</dbReference>
<feature type="compositionally biased region" description="Low complexity" evidence="7">
    <location>
        <begin position="13"/>
        <end position="35"/>
    </location>
</feature>
<accession>A0A7W3ISG0</accession>
<name>A0A7W3ISG0_9ACTN</name>
<dbReference type="GO" id="GO:0043190">
    <property type="term" value="C:ATP-binding cassette (ABC) transporter complex"/>
    <property type="evidence" value="ECO:0007669"/>
    <property type="project" value="InterPro"/>
</dbReference>
<dbReference type="InterPro" id="IPR047817">
    <property type="entry name" value="ABC2_TM_bact-type"/>
</dbReference>
<protein>
    <recommendedName>
        <fullName evidence="6">Transport permease protein</fullName>
    </recommendedName>
</protein>
<keyword evidence="6" id="KW-0813">Transport</keyword>
<dbReference type="RefSeq" id="WP_235970544.1">
    <property type="nucleotide sequence ID" value="NZ_JACGWT010000003.1"/>
</dbReference>
<reference evidence="9 10" key="1">
    <citation type="submission" date="2020-07" db="EMBL/GenBank/DDBJ databases">
        <title>Sequencing the genomes of 1000 actinobacteria strains.</title>
        <authorList>
            <person name="Klenk H.-P."/>
        </authorList>
    </citation>
    <scope>NUCLEOTIDE SEQUENCE [LARGE SCALE GENOMIC DNA]</scope>
    <source>
        <strain evidence="9 10">DSM 100723</strain>
    </source>
</reference>
<dbReference type="Pfam" id="PF01061">
    <property type="entry name" value="ABC2_membrane"/>
    <property type="match status" value="1"/>
</dbReference>
<dbReference type="InterPro" id="IPR000412">
    <property type="entry name" value="ABC_2_transport"/>
</dbReference>
<keyword evidence="10" id="KW-1185">Reference proteome</keyword>
<evidence type="ECO:0000256" key="4">
    <source>
        <dbReference type="ARBA" id="ARBA00023136"/>
    </source>
</evidence>
<dbReference type="PANTHER" id="PTHR43229">
    <property type="entry name" value="NODULATION PROTEIN J"/>
    <property type="match status" value="1"/>
</dbReference>
<evidence type="ECO:0000256" key="5">
    <source>
        <dbReference type="ARBA" id="ARBA00023251"/>
    </source>
</evidence>